<name>A0A9E4ZFN1_9EURY</name>
<dbReference type="PANTHER" id="PTHR39964">
    <property type="entry name" value="UPF0292 PROTEIN TK1411"/>
    <property type="match status" value="1"/>
</dbReference>
<organism evidence="5 6">
    <name type="scientific">Methanococcoides seepicolus</name>
    <dbReference type="NCBI Taxonomy" id="2828780"/>
    <lineage>
        <taxon>Archaea</taxon>
        <taxon>Methanobacteriati</taxon>
        <taxon>Methanobacteriota</taxon>
        <taxon>Stenosarchaea group</taxon>
        <taxon>Methanomicrobia</taxon>
        <taxon>Methanosarcinales</taxon>
        <taxon>Methanosarcinaceae</taxon>
        <taxon>Methanococcoides</taxon>
    </lineage>
</organism>
<dbReference type="HAMAP" id="MF_01095">
    <property type="entry name" value="UPF0292"/>
    <property type="match status" value="1"/>
</dbReference>
<dbReference type="RefSeq" id="WP_250867630.1">
    <property type="nucleotide sequence ID" value="NZ_JAGSOI010000011.1"/>
</dbReference>
<dbReference type="InterPro" id="IPR006171">
    <property type="entry name" value="TOPRIM_dom"/>
</dbReference>
<evidence type="ECO:0000313" key="6">
    <source>
        <dbReference type="Proteomes" id="UP001056766"/>
    </source>
</evidence>
<gene>
    <name evidence="5" type="ORF">KDK67_04465</name>
</gene>
<proteinExistence type="inferred from homology"/>
<keyword evidence="2" id="KW-0460">Magnesium</keyword>
<dbReference type="Pfam" id="PF13662">
    <property type="entry name" value="Toprim_4"/>
    <property type="match status" value="1"/>
</dbReference>
<dbReference type="NCBIfam" id="NF003091">
    <property type="entry name" value="PRK04017.1-2"/>
    <property type="match status" value="1"/>
</dbReference>
<dbReference type="InterPro" id="IPR034141">
    <property type="entry name" value="TOPRIM_RNase_M5-like"/>
</dbReference>
<dbReference type="SMART" id="SM00493">
    <property type="entry name" value="TOPRIM"/>
    <property type="match status" value="1"/>
</dbReference>
<dbReference type="PROSITE" id="PS50880">
    <property type="entry name" value="TOPRIM"/>
    <property type="match status" value="1"/>
</dbReference>
<dbReference type="InterPro" id="IPR022972">
    <property type="entry name" value="UPF0292"/>
</dbReference>
<feature type="domain" description="Toprim" evidence="4">
    <location>
        <begin position="45"/>
        <end position="126"/>
    </location>
</feature>
<dbReference type="EMBL" id="JAGSOI010000011">
    <property type="protein sequence ID" value="MCM1986264.1"/>
    <property type="molecule type" value="Genomic_DNA"/>
</dbReference>
<protein>
    <recommendedName>
        <fullName evidence="3">UPF0292 protein KDK67_04465</fullName>
    </recommendedName>
</protein>
<dbReference type="CDD" id="cd01027">
    <property type="entry name" value="TOPRIM_RNase_M5_like"/>
    <property type="match status" value="1"/>
</dbReference>
<comment type="similarity">
    <text evidence="3">Belongs to the UPF0292 family.</text>
</comment>
<comment type="caution">
    <text evidence="5">The sequence shown here is derived from an EMBL/GenBank/DDBJ whole genome shotgun (WGS) entry which is preliminary data.</text>
</comment>
<evidence type="ECO:0000313" key="5">
    <source>
        <dbReference type="EMBL" id="MCM1986264.1"/>
    </source>
</evidence>
<dbReference type="GO" id="GO:0046872">
    <property type="term" value="F:metal ion binding"/>
    <property type="evidence" value="ECO:0007669"/>
    <property type="project" value="UniProtKB-KW"/>
</dbReference>
<reference evidence="5" key="2">
    <citation type="submission" date="2021-04" db="EMBL/GenBank/DDBJ databases">
        <authorList>
            <person name="Dong X."/>
        </authorList>
    </citation>
    <scope>NUCLEOTIDE SEQUENCE</scope>
    <source>
        <strain evidence="5">LLY</strain>
    </source>
</reference>
<evidence type="ECO:0000256" key="1">
    <source>
        <dbReference type="ARBA" id="ARBA00022723"/>
    </source>
</evidence>
<dbReference type="SUPFAM" id="SSF110455">
    <property type="entry name" value="Toprim domain"/>
    <property type="match status" value="1"/>
</dbReference>
<accession>A0A9E4ZFN1</accession>
<evidence type="ECO:0000259" key="4">
    <source>
        <dbReference type="PROSITE" id="PS50880"/>
    </source>
</evidence>
<evidence type="ECO:0000256" key="3">
    <source>
        <dbReference type="HAMAP-Rule" id="MF_01095"/>
    </source>
</evidence>
<dbReference type="AlphaFoldDB" id="A0A9E4ZFN1"/>
<keyword evidence="1" id="KW-0479">Metal-binding</keyword>
<sequence>MSKYPPGSGSSAIKDHLKAPFSDYQWRLESIELILTELIESSNNGDIILAEGKRDIVSLKKLGINGSIELVTQSPLTEISERVASEKKRVIVLTDWDRRGNILAAKLSEDLVYLGADVDMQLRDKLSSLVKKEIKDVESLYTYVIKLRKIVTGDQIDI</sequence>
<dbReference type="Gene3D" id="3.40.1360.10">
    <property type="match status" value="1"/>
</dbReference>
<dbReference type="PANTHER" id="PTHR39964:SF2">
    <property type="entry name" value="UPF0292 PROTEIN MJ1624"/>
    <property type="match status" value="1"/>
</dbReference>
<keyword evidence="6" id="KW-1185">Reference proteome</keyword>
<evidence type="ECO:0000256" key="2">
    <source>
        <dbReference type="ARBA" id="ARBA00022842"/>
    </source>
</evidence>
<reference evidence="5" key="1">
    <citation type="journal article" date="2021" name="mSystems">
        <title>Bacteria and Archaea Synergistically Convert Glycine Betaine to Biogenic Methane in the Formosa Cold Seep of the South China Sea.</title>
        <authorList>
            <person name="Li L."/>
            <person name="Zhang W."/>
            <person name="Zhang S."/>
            <person name="Song L."/>
            <person name="Sun Q."/>
            <person name="Zhang H."/>
            <person name="Xiang H."/>
            <person name="Dong X."/>
        </authorList>
    </citation>
    <scope>NUCLEOTIDE SEQUENCE</scope>
    <source>
        <strain evidence="5">LLY</strain>
    </source>
</reference>
<dbReference type="Proteomes" id="UP001056766">
    <property type="component" value="Unassembled WGS sequence"/>
</dbReference>